<keyword evidence="1" id="KW-0812">Transmembrane</keyword>
<organism evidence="2 3">
    <name type="scientific">Plasmodium falciparum (isolate Dd2)</name>
    <dbReference type="NCBI Taxonomy" id="57267"/>
    <lineage>
        <taxon>Eukaryota</taxon>
        <taxon>Sar</taxon>
        <taxon>Alveolata</taxon>
        <taxon>Apicomplexa</taxon>
        <taxon>Aconoidasida</taxon>
        <taxon>Haemosporida</taxon>
        <taxon>Plasmodiidae</taxon>
        <taxon>Plasmodium</taxon>
        <taxon>Plasmodium (Laverania)</taxon>
    </lineage>
</organism>
<proteinExistence type="predicted"/>
<keyword evidence="1" id="KW-1133">Transmembrane helix</keyword>
<evidence type="ECO:0000313" key="3">
    <source>
        <dbReference type="Proteomes" id="UP000054282"/>
    </source>
</evidence>
<evidence type="ECO:0000313" key="2">
    <source>
        <dbReference type="EMBL" id="KOB85716.1"/>
    </source>
</evidence>
<gene>
    <name evidence="2" type="ORF">PFDG_01204</name>
</gene>
<dbReference type="AlphaFoldDB" id="A0A0L7LYG7"/>
<protein>
    <submittedName>
        <fullName evidence="2">Uncharacterized protein</fullName>
    </submittedName>
</protein>
<sequence length="146" mass="17000">MCRKKKKKKIIYTCILFNVSIRHTMGFKKKKRVRQFIMKFSYYSFRIDDICLNNNFGTSKISTSSLSSTCFNLSSGIIFLFMFGFCKLLSLIYFQAYFKTKTLDAVSAFKNSFSGLFISQSICNPFGLFFFVLSCFPLSVVKFFLF</sequence>
<name>A0A0L7LYG7_PLAF4</name>
<dbReference type="KEGG" id="pfd:PFDG_01204"/>
<dbReference type="Proteomes" id="UP000054282">
    <property type="component" value="Unassembled WGS sequence"/>
</dbReference>
<keyword evidence="1" id="KW-0472">Membrane</keyword>
<accession>A0A0L7LYG7</accession>
<evidence type="ECO:0000256" key="1">
    <source>
        <dbReference type="SAM" id="Phobius"/>
    </source>
</evidence>
<feature type="transmembrane region" description="Helical" evidence="1">
    <location>
        <begin position="70"/>
        <end position="94"/>
    </location>
</feature>
<feature type="transmembrane region" description="Helical" evidence="1">
    <location>
        <begin position="126"/>
        <end position="145"/>
    </location>
</feature>
<dbReference type="EMBL" id="DS016173">
    <property type="protein sequence ID" value="KOB85716.1"/>
    <property type="molecule type" value="Genomic_DNA"/>
</dbReference>
<reference evidence="3" key="1">
    <citation type="submission" date="2006-09" db="EMBL/GenBank/DDBJ databases">
        <title>Annotation of Plasmodium falciparum Dd2.</title>
        <authorList>
            <consortium name="The Broad Institute Genome Sequencing Platform"/>
            <person name="Volkman S.K."/>
            <person name="Neafsey D.E."/>
            <person name="Dash A.P."/>
            <person name="Chitnis C.E."/>
            <person name="Hartl D.L."/>
            <person name="Young S.K."/>
            <person name="Zeng Q."/>
            <person name="Koehrsen M."/>
            <person name="Alvarado L."/>
            <person name="Berlin A."/>
            <person name="Borenstein D."/>
            <person name="Chapman S.B."/>
            <person name="Chen Z."/>
            <person name="Engels R."/>
            <person name="Freedman E."/>
            <person name="Gellesch M."/>
            <person name="Goldberg J."/>
            <person name="Griggs A."/>
            <person name="Gujja S."/>
            <person name="Heilman E.R."/>
            <person name="Heiman D.I."/>
            <person name="Howarth C."/>
            <person name="Jen D."/>
            <person name="Larson L."/>
            <person name="Mehta T."/>
            <person name="Neiman D."/>
            <person name="Park D."/>
            <person name="Pearson M."/>
            <person name="Roberts A."/>
            <person name="Saif S."/>
            <person name="Shea T."/>
            <person name="Shenoy N."/>
            <person name="Sisk P."/>
            <person name="Stolte C."/>
            <person name="Sykes S."/>
            <person name="Walk T."/>
            <person name="White J."/>
            <person name="Yandava C."/>
            <person name="Haas B."/>
            <person name="Henn M.R."/>
            <person name="Nusbaum C."/>
            <person name="Birren B."/>
        </authorList>
    </citation>
    <scope>NUCLEOTIDE SEQUENCE [LARGE SCALE GENOMIC DNA]</scope>
</reference>
<reference evidence="3" key="2">
    <citation type="submission" date="2006-09" db="EMBL/GenBank/DDBJ databases">
        <title>The genome sequence of Plasmodium falciparum Dd2.</title>
        <authorList>
            <consortium name="The Broad Institute Genome Sequencing Platform"/>
            <person name="Birren B."/>
            <person name="Lander E."/>
            <person name="Galagan J."/>
            <person name="Nusbaum C."/>
            <person name="Devon K."/>
            <person name="Henn M."/>
            <person name="Jaffe D."/>
            <person name="Butler J."/>
            <person name="Alvarez P."/>
            <person name="Gnerre S."/>
            <person name="Grabherr M."/>
            <person name="Kleber M."/>
            <person name="Mauceli E."/>
            <person name="Brockman W."/>
            <person name="MacCallum I.A."/>
            <person name="Rounsley S."/>
            <person name="Young S."/>
            <person name="LaButti K."/>
            <person name="Pushparaj V."/>
            <person name="DeCaprio D."/>
            <person name="Crawford M."/>
            <person name="Koehrsen M."/>
            <person name="Engels R."/>
            <person name="Montgomery P."/>
            <person name="Pearson M."/>
            <person name="Howarth C."/>
            <person name="Larson L."/>
            <person name="Luoma S."/>
            <person name="White J."/>
            <person name="Kodira C."/>
            <person name="Zeng Q."/>
            <person name="O'Leary S."/>
            <person name="Yandava C."/>
            <person name="Alvarado L."/>
            <person name="Wirth D."/>
            <person name="Volkman S."/>
            <person name="Hartl D."/>
        </authorList>
    </citation>
    <scope>NUCLEOTIDE SEQUENCE [LARGE SCALE GENOMIC DNA]</scope>
</reference>